<feature type="transmembrane region" description="Helical" evidence="8">
    <location>
        <begin position="313"/>
        <end position="334"/>
    </location>
</feature>
<dbReference type="InterPro" id="IPR020846">
    <property type="entry name" value="MFS_dom"/>
</dbReference>
<evidence type="ECO:0000259" key="9">
    <source>
        <dbReference type="PROSITE" id="PS50850"/>
    </source>
</evidence>
<keyword evidence="6 8" id="KW-0472">Membrane</keyword>
<dbReference type="Gene3D" id="1.20.1250.20">
    <property type="entry name" value="MFS general substrate transporter like domains"/>
    <property type="match status" value="1"/>
</dbReference>
<evidence type="ECO:0000256" key="1">
    <source>
        <dbReference type="ARBA" id="ARBA00004141"/>
    </source>
</evidence>
<evidence type="ECO:0000256" key="3">
    <source>
        <dbReference type="ARBA" id="ARBA00022597"/>
    </source>
</evidence>
<dbReference type="Gramene" id="ERN00836">
    <property type="protein sequence ID" value="ERN00836"/>
    <property type="gene ID" value="AMTR_s00103p00071860"/>
</dbReference>
<dbReference type="CDD" id="cd17358">
    <property type="entry name" value="MFS_GLUT6_8_Class3_like"/>
    <property type="match status" value="1"/>
</dbReference>
<evidence type="ECO:0000256" key="6">
    <source>
        <dbReference type="ARBA" id="ARBA00023136"/>
    </source>
</evidence>
<feature type="transmembrane region" description="Helical" evidence="8">
    <location>
        <begin position="141"/>
        <end position="159"/>
    </location>
</feature>
<organism evidence="10 11">
    <name type="scientific">Amborella trichopoda</name>
    <dbReference type="NCBI Taxonomy" id="13333"/>
    <lineage>
        <taxon>Eukaryota</taxon>
        <taxon>Viridiplantae</taxon>
        <taxon>Streptophyta</taxon>
        <taxon>Embryophyta</taxon>
        <taxon>Tracheophyta</taxon>
        <taxon>Spermatophyta</taxon>
        <taxon>Magnoliopsida</taxon>
        <taxon>Amborellales</taxon>
        <taxon>Amborellaceae</taxon>
        <taxon>Amborella</taxon>
    </lineage>
</organism>
<keyword evidence="5 8" id="KW-1133">Transmembrane helix</keyword>
<keyword evidence="11" id="KW-1185">Reference proteome</keyword>
<keyword evidence="3" id="KW-0762">Sugar transport</keyword>
<dbReference type="GO" id="GO:0022857">
    <property type="term" value="F:transmembrane transporter activity"/>
    <property type="evidence" value="ECO:0000318"/>
    <property type="project" value="GO_Central"/>
</dbReference>
<comment type="similarity">
    <text evidence="2 7">Belongs to the major facilitator superfamily. Sugar transporter (TC 2.A.1.1) family.</text>
</comment>
<evidence type="ECO:0000256" key="8">
    <source>
        <dbReference type="SAM" id="Phobius"/>
    </source>
</evidence>
<feature type="transmembrane region" description="Helical" evidence="8">
    <location>
        <begin position="443"/>
        <end position="461"/>
    </location>
</feature>
<dbReference type="NCBIfam" id="TIGR00879">
    <property type="entry name" value="SP"/>
    <property type="match status" value="1"/>
</dbReference>
<dbReference type="InterPro" id="IPR003663">
    <property type="entry name" value="Sugar/inositol_transpt"/>
</dbReference>
<dbReference type="PANTHER" id="PTHR48021:SF25">
    <property type="entry name" value="SUGAR TRANSPORTER ERD6-LIKE 5"/>
    <property type="match status" value="1"/>
</dbReference>
<evidence type="ECO:0000256" key="5">
    <source>
        <dbReference type="ARBA" id="ARBA00022989"/>
    </source>
</evidence>
<dbReference type="PRINTS" id="PR00171">
    <property type="entry name" value="SUGRTRNSPORT"/>
</dbReference>
<dbReference type="GO" id="GO:0051119">
    <property type="term" value="F:sugar transmembrane transporter activity"/>
    <property type="evidence" value="ECO:0007669"/>
    <property type="project" value="InterPro"/>
</dbReference>
<reference evidence="11" key="1">
    <citation type="journal article" date="2013" name="Science">
        <title>The Amborella genome and the evolution of flowering plants.</title>
        <authorList>
            <consortium name="Amborella Genome Project"/>
        </authorList>
    </citation>
    <scope>NUCLEOTIDE SEQUENCE [LARGE SCALE GENOMIC DNA]</scope>
</reference>
<evidence type="ECO:0000256" key="2">
    <source>
        <dbReference type="ARBA" id="ARBA00010992"/>
    </source>
</evidence>
<dbReference type="PANTHER" id="PTHR48021">
    <property type="match status" value="1"/>
</dbReference>
<dbReference type="eggNOG" id="KOG0254">
    <property type="taxonomic scope" value="Eukaryota"/>
</dbReference>
<comment type="subcellular location">
    <subcellularLocation>
        <location evidence="1">Membrane</location>
        <topology evidence="1">Multi-pass membrane protein</topology>
    </subcellularLocation>
</comment>
<feature type="transmembrane region" description="Helical" evidence="8">
    <location>
        <begin position="375"/>
        <end position="400"/>
    </location>
</feature>
<feature type="transmembrane region" description="Helical" evidence="8">
    <location>
        <begin position="412"/>
        <end position="431"/>
    </location>
</feature>
<dbReference type="HOGENOM" id="CLU_001265_30_5_1"/>
<feature type="domain" description="Major facilitator superfamily (MFS) profile" evidence="9">
    <location>
        <begin position="46"/>
        <end position="465"/>
    </location>
</feature>
<feature type="transmembrane region" description="Helical" evidence="8">
    <location>
        <begin position="111"/>
        <end position="129"/>
    </location>
</feature>
<dbReference type="InterPro" id="IPR044775">
    <property type="entry name" value="MFS_ERD6/Tret1-like"/>
</dbReference>
<dbReference type="InterPro" id="IPR036259">
    <property type="entry name" value="MFS_trans_sf"/>
</dbReference>
<dbReference type="Pfam" id="PF00083">
    <property type="entry name" value="Sugar_tr"/>
    <property type="match status" value="1"/>
</dbReference>
<keyword evidence="4 8" id="KW-0812">Transmembrane</keyword>
<feature type="transmembrane region" description="Helical" evidence="8">
    <location>
        <begin position="341"/>
        <end position="363"/>
    </location>
</feature>
<evidence type="ECO:0000313" key="11">
    <source>
        <dbReference type="Proteomes" id="UP000017836"/>
    </source>
</evidence>
<dbReference type="Proteomes" id="UP000017836">
    <property type="component" value="Unassembled WGS sequence"/>
</dbReference>
<evidence type="ECO:0000313" key="10">
    <source>
        <dbReference type="EMBL" id="ERN00836.1"/>
    </source>
</evidence>
<proteinExistence type="inferred from homology"/>
<dbReference type="GO" id="GO:0055085">
    <property type="term" value="P:transmembrane transport"/>
    <property type="evidence" value="ECO:0000318"/>
    <property type="project" value="GO_Central"/>
</dbReference>
<dbReference type="AlphaFoldDB" id="W1NZU0"/>
<dbReference type="InterPro" id="IPR050549">
    <property type="entry name" value="MFS_Trehalose_Transporter"/>
</dbReference>
<dbReference type="EMBL" id="KI394805">
    <property type="protein sequence ID" value="ERN00836.1"/>
    <property type="molecule type" value="Genomic_DNA"/>
</dbReference>
<evidence type="ECO:0000256" key="4">
    <source>
        <dbReference type="ARBA" id="ARBA00022692"/>
    </source>
</evidence>
<feature type="transmembrane region" description="Helical" evidence="8">
    <location>
        <begin position="40"/>
        <end position="63"/>
    </location>
</feature>
<accession>W1NZU0</accession>
<dbReference type="SUPFAM" id="SSF103473">
    <property type="entry name" value="MFS general substrate transporter"/>
    <property type="match status" value="1"/>
</dbReference>
<sequence>MLTNRGLEGGYGIQKPEIKQPLISEAASSSCSNGDKEGSVLMVLLSTFVAVCGSFQFGCALGFSSPTQSAIRNELGLSLYEYSVFASILTIGAMVGALMCGSLADYTGRKGAMRIAAIFCLTGWVATGVSKDAWILDLGRLSVGYGIGVFSYVVPVYIAEVAPKDLRGGLGTMNQLMVGFGISTVYLLGTILTWRTLTLTGIIPSLMLQLGLILIPESPRWLAKVGKQSECELALQRLRGKDANISKEAADIEDSIKIIDSLPQAKPLDLFQRKYVYPLTVGVGLISLQQFGGMNAISFYASETFVSAGFSSTVGTILLAVMQVPASSIGALLMDSYGRRPLLMISATGTCIGCLFTAISFVLKDLDQSEKISPILALSGILVFETSVALGMGGIPYIIMSEIFPINVRGSAGSLVSFTHWFGSWVITITYSSLMSWSKSGTFFIYTGVCGATVLFAAKLVPETKGRTLEEIQASIEHSSP</sequence>
<dbReference type="InterPro" id="IPR005829">
    <property type="entry name" value="Sugar_transporter_CS"/>
</dbReference>
<dbReference type="STRING" id="13333.W1NZU0"/>
<evidence type="ECO:0000256" key="7">
    <source>
        <dbReference type="RuleBase" id="RU003346"/>
    </source>
</evidence>
<dbReference type="FunFam" id="1.20.1250.20:FF:000043">
    <property type="entry name" value="sugar transporter ERD6-like 6"/>
    <property type="match status" value="1"/>
</dbReference>
<feature type="transmembrane region" description="Helical" evidence="8">
    <location>
        <begin position="275"/>
        <end position="301"/>
    </location>
</feature>
<keyword evidence="7" id="KW-0813">Transport</keyword>
<feature type="transmembrane region" description="Helical" evidence="8">
    <location>
        <begin position="171"/>
        <end position="191"/>
    </location>
</feature>
<name>W1NZU0_AMBTC</name>
<dbReference type="PROSITE" id="PS00216">
    <property type="entry name" value="SUGAR_TRANSPORT_1"/>
    <property type="match status" value="1"/>
</dbReference>
<dbReference type="OMA" id="NSWWGGA"/>
<dbReference type="PROSITE" id="PS50850">
    <property type="entry name" value="MFS"/>
    <property type="match status" value="1"/>
</dbReference>
<feature type="transmembrane region" description="Helical" evidence="8">
    <location>
        <begin position="83"/>
        <end position="104"/>
    </location>
</feature>
<protein>
    <recommendedName>
        <fullName evidence="9">Major facilitator superfamily (MFS) profile domain-containing protein</fullName>
    </recommendedName>
</protein>
<dbReference type="GO" id="GO:0016020">
    <property type="term" value="C:membrane"/>
    <property type="evidence" value="ECO:0000318"/>
    <property type="project" value="GO_Central"/>
</dbReference>
<gene>
    <name evidence="10" type="ORF">AMTR_s00103p00071860</name>
</gene>
<dbReference type="InterPro" id="IPR005828">
    <property type="entry name" value="MFS_sugar_transport-like"/>
</dbReference>